<organism evidence="16">
    <name type="scientific">freshwater metagenome</name>
    <dbReference type="NCBI Taxonomy" id="449393"/>
    <lineage>
        <taxon>unclassified sequences</taxon>
        <taxon>metagenomes</taxon>
        <taxon>ecological metagenomes</taxon>
    </lineage>
</organism>
<evidence type="ECO:0000256" key="13">
    <source>
        <dbReference type="SAM" id="Phobius"/>
    </source>
</evidence>
<evidence type="ECO:0000256" key="11">
    <source>
        <dbReference type="ARBA" id="ARBA00049902"/>
    </source>
</evidence>
<feature type="compositionally biased region" description="Pro residues" evidence="12">
    <location>
        <begin position="669"/>
        <end position="683"/>
    </location>
</feature>
<evidence type="ECO:0000256" key="6">
    <source>
        <dbReference type="ARBA" id="ARBA00022960"/>
    </source>
</evidence>
<proteinExistence type="predicted"/>
<dbReference type="InterPro" id="IPR050396">
    <property type="entry name" value="Glycosyltr_51/Transpeptidase"/>
</dbReference>
<dbReference type="InterPro" id="IPR001460">
    <property type="entry name" value="PCN-bd_Tpept"/>
</dbReference>
<keyword evidence="13" id="KW-0472">Membrane</keyword>
<evidence type="ECO:0000259" key="15">
    <source>
        <dbReference type="Pfam" id="PF00912"/>
    </source>
</evidence>
<dbReference type="GO" id="GO:0004180">
    <property type="term" value="F:carboxypeptidase activity"/>
    <property type="evidence" value="ECO:0007669"/>
    <property type="project" value="UniProtKB-KW"/>
</dbReference>
<dbReference type="GO" id="GO:0008360">
    <property type="term" value="P:regulation of cell shape"/>
    <property type="evidence" value="ECO:0007669"/>
    <property type="project" value="UniProtKB-KW"/>
</dbReference>
<dbReference type="Pfam" id="PF00912">
    <property type="entry name" value="Transgly"/>
    <property type="match status" value="1"/>
</dbReference>
<protein>
    <recommendedName>
        <fullName evidence="10">peptidoglycan glycosyltransferase</fullName>
        <ecNumber evidence="10">2.4.99.28</ecNumber>
    </recommendedName>
</protein>
<dbReference type="InterPro" id="IPR036950">
    <property type="entry name" value="PBP_transglycosylase"/>
</dbReference>
<dbReference type="GO" id="GO:0008955">
    <property type="term" value="F:peptidoglycan glycosyltransferase activity"/>
    <property type="evidence" value="ECO:0007669"/>
    <property type="project" value="UniProtKB-EC"/>
</dbReference>
<dbReference type="SUPFAM" id="SSF56601">
    <property type="entry name" value="beta-lactamase/transpeptidase-like"/>
    <property type="match status" value="1"/>
</dbReference>
<gene>
    <name evidence="16" type="ORF">UFOPK2761_00867</name>
</gene>
<dbReference type="GO" id="GO:0008658">
    <property type="term" value="F:penicillin binding"/>
    <property type="evidence" value="ECO:0007669"/>
    <property type="project" value="InterPro"/>
</dbReference>
<keyword evidence="7" id="KW-0573">Peptidoglycan synthesis</keyword>
<feature type="region of interest" description="Disordered" evidence="12">
    <location>
        <begin position="567"/>
        <end position="590"/>
    </location>
</feature>
<evidence type="ECO:0000256" key="5">
    <source>
        <dbReference type="ARBA" id="ARBA00022801"/>
    </source>
</evidence>
<keyword evidence="4" id="KW-0808">Transferase</keyword>
<dbReference type="Gene3D" id="3.40.710.10">
    <property type="entry name" value="DD-peptidase/beta-lactamase superfamily"/>
    <property type="match status" value="1"/>
</dbReference>
<keyword evidence="6" id="KW-0133">Cell shape</keyword>
<evidence type="ECO:0000256" key="7">
    <source>
        <dbReference type="ARBA" id="ARBA00022984"/>
    </source>
</evidence>
<feature type="domain" description="Penicillin-binding protein transpeptidase" evidence="14">
    <location>
        <begin position="356"/>
        <end position="609"/>
    </location>
</feature>
<feature type="compositionally biased region" description="Low complexity" evidence="12">
    <location>
        <begin position="1"/>
        <end position="10"/>
    </location>
</feature>
<dbReference type="EC" id="2.4.99.28" evidence="10"/>
<keyword evidence="9" id="KW-0961">Cell wall biogenesis/degradation</keyword>
<dbReference type="Gene3D" id="1.10.3810.10">
    <property type="entry name" value="Biosynthetic peptidoglycan transglycosylase-like"/>
    <property type="match status" value="1"/>
</dbReference>
<dbReference type="EMBL" id="CAEZYQ010000005">
    <property type="protein sequence ID" value="CAB4735553.1"/>
    <property type="molecule type" value="Genomic_DNA"/>
</dbReference>
<sequence>MKKTAASGKGATSGKGAGTAPRTWKQRGLSVLKWGTVVGLVMALLAGGAFFYLYQAVEIPDPNEDFETQTSLIFYADGETELGSFARQDRTIISYDEMPESIKDAVVAAENQTFWTDSGIDVRGILRAAVNNAAGNDTQGASTITQQYVKVLYLSQEQSYSRKLKEAILALKLQRQISKTELLANYLNTIYYGRGAYGVEAAAQAYFDKPAKKLDLRESAVLATVINNPTRFDPANGRDAKEALKGRYEYVLDSMAELGSISAEERDKALKRLPTFPEIEAESAYGGQRGHMLTLVRNELLRLGYSEDQIDGGGLRVTTTLSEEAMTAAQEAVVEARPEGFGDKQLHVGTASVEVGTGRLLGFYAGQDYLDSQINWAVSGGMVGSTMKPVTLAAAMKEGFSLNDTFAGTSPYVFPDGLEVTNPSGPYPARVNAIAAMEDSINTAFVDMSEALGGPEKIHKMALELGIPPTERDQRYPGIPATSRDLMPDDTLFTLGRARISPINMANTYATIANGGRRAEVHVIEKVELADGTVDYEFDEEAERVLDEDIAADVSYAMQQTVANGSGQTVLPLGRPAAGKTGTATNSDDDVSSAWFVGYTPQVATAVMYVRGDGDDQLDTWLPSYFGSGFPAQTWLALMTRMMEGVEVEDFPDPVFVDGDAPEGYEPTTAPPSPTRRPSPTRAPQPTESAEPTEEPTESAEPTQEPTDGGPCEGLLCPSDSSEPSPSGGPTQSSSPSPSGNPGGGASSSAQPESRREDVP</sequence>
<dbReference type="SUPFAM" id="SSF53955">
    <property type="entry name" value="Lysozyme-like"/>
    <property type="match status" value="1"/>
</dbReference>
<evidence type="ECO:0000256" key="4">
    <source>
        <dbReference type="ARBA" id="ARBA00022679"/>
    </source>
</evidence>
<dbReference type="GO" id="GO:0009252">
    <property type="term" value="P:peptidoglycan biosynthetic process"/>
    <property type="evidence" value="ECO:0007669"/>
    <property type="project" value="UniProtKB-KW"/>
</dbReference>
<feature type="region of interest" description="Disordered" evidence="12">
    <location>
        <begin position="1"/>
        <end position="22"/>
    </location>
</feature>
<comment type="catalytic activity">
    <reaction evidence="11">
        <text>[GlcNAc-(1-&gt;4)-Mur2Ac(oyl-L-Ala-gamma-D-Glu-L-Lys-D-Ala-D-Ala)](n)-di-trans,octa-cis-undecaprenyl diphosphate + beta-D-GlcNAc-(1-&gt;4)-Mur2Ac(oyl-L-Ala-gamma-D-Glu-L-Lys-D-Ala-D-Ala)-di-trans,octa-cis-undecaprenyl diphosphate = [GlcNAc-(1-&gt;4)-Mur2Ac(oyl-L-Ala-gamma-D-Glu-L-Lys-D-Ala-D-Ala)](n+1)-di-trans,octa-cis-undecaprenyl diphosphate + di-trans,octa-cis-undecaprenyl diphosphate + H(+)</text>
        <dbReference type="Rhea" id="RHEA:23708"/>
        <dbReference type="Rhea" id="RHEA-COMP:9602"/>
        <dbReference type="Rhea" id="RHEA-COMP:9603"/>
        <dbReference type="ChEBI" id="CHEBI:15378"/>
        <dbReference type="ChEBI" id="CHEBI:58405"/>
        <dbReference type="ChEBI" id="CHEBI:60033"/>
        <dbReference type="ChEBI" id="CHEBI:78435"/>
        <dbReference type="EC" id="2.4.99.28"/>
    </reaction>
</comment>
<dbReference type="GO" id="GO:0006508">
    <property type="term" value="P:proteolysis"/>
    <property type="evidence" value="ECO:0007669"/>
    <property type="project" value="UniProtKB-KW"/>
</dbReference>
<dbReference type="GO" id="GO:0030288">
    <property type="term" value="C:outer membrane-bounded periplasmic space"/>
    <property type="evidence" value="ECO:0007669"/>
    <property type="project" value="TreeGrafter"/>
</dbReference>
<feature type="transmembrane region" description="Helical" evidence="13">
    <location>
        <begin position="31"/>
        <end position="54"/>
    </location>
</feature>
<dbReference type="AlphaFoldDB" id="A0A6J6SLD3"/>
<dbReference type="InterPro" id="IPR001264">
    <property type="entry name" value="Glyco_trans_51"/>
</dbReference>
<dbReference type="Pfam" id="PF00905">
    <property type="entry name" value="Transpeptidase"/>
    <property type="match status" value="1"/>
</dbReference>
<dbReference type="GO" id="GO:0071555">
    <property type="term" value="P:cell wall organization"/>
    <property type="evidence" value="ECO:0007669"/>
    <property type="project" value="UniProtKB-KW"/>
</dbReference>
<keyword evidence="1" id="KW-0121">Carboxypeptidase</keyword>
<keyword evidence="5" id="KW-0378">Hydrolase</keyword>
<evidence type="ECO:0000256" key="10">
    <source>
        <dbReference type="ARBA" id="ARBA00044770"/>
    </source>
</evidence>
<dbReference type="InterPro" id="IPR023346">
    <property type="entry name" value="Lysozyme-like_dom_sf"/>
</dbReference>
<keyword evidence="3" id="KW-0328">Glycosyltransferase</keyword>
<dbReference type="InterPro" id="IPR012338">
    <property type="entry name" value="Beta-lactam/transpept-like"/>
</dbReference>
<evidence type="ECO:0000256" key="3">
    <source>
        <dbReference type="ARBA" id="ARBA00022676"/>
    </source>
</evidence>
<reference evidence="16" key="1">
    <citation type="submission" date="2020-05" db="EMBL/GenBank/DDBJ databases">
        <authorList>
            <person name="Chiriac C."/>
            <person name="Salcher M."/>
            <person name="Ghai R."/>
            <person name="Kavagutti S V."/>
        </authorList>
    </citation>
    <scope>NUCLEOTIDE SEQUENCE</scope>
</reference>
<evidence type="ECO:0000256" key="2">
    <source>
        <dbReference type="ARBA" id="ARBA00022670"/>
    </source>
</evidence>
<evidence type="ECO:0000259" key="14">
    <source>
        <dbReference type="Pfam" id="PF00905"/>
    </source>
</evidence>
<name>A0A6J6SLD3_9ZZZZ</name>
<evidence type="ECO:0000256" key="1">
    <source>
        <dbReference type="ARBA" id="ARBA00022645"/>
    </source>
</evidence>
<feature type="region of interest" description="Disordered" evidence="12">
    <location>
        <begin position="653"/>
        <end position="760"/>
    </location>
</feature>
<accession>A0A6J6SLD3</accession>
<dbReference type="PANTHER" id="PTHR32282:SF34">
    <property type="entry name" value="PENICILLIN-BINDING PROTEIN 1A"/>
    <property type="match status" value="1"/>
</dbReference>
<evidence type="ECO:0000256" key="12">
    <source>
        <dbReference type="SAM" id="MobiDB-lite"/>
    </source>
</evidence>
<dbReference type="FunFam" id="1.10.3810.10:FF:000001">
    <property type="entry name" value="Penicillin-binding protein 1A"/>
    <property type="match status" value="1"/>
</dbReference>
<keyword evidence="8" id="KW-0511">Multifunctional enzyme</keyword>
<keyword evidence="13" id="KW-1133">Transmembrane helix</keyword>
<dbReference type="PANTHER" id="PTHR32282">
    <property type="entry name" value="BINDING PROTEIN TRANSPEPTIDASE, PUTATIVE-RELATED"/>
    <property type="match status" value="1"/>
</dbReference>
<feature type="compositionally biased region" description="Low complexity" evidence="12">
    <location>
        <begin position="718"/>
        <end position="740"/>
    </location>
</feature>
<evidence type="ECO:0000256" key="9">
    <source>
        <dbReference type="ARBA" id="ARBA00023316"/>
    </source>
</evidence>
<evidence type="ECO:0000313" key="16">
    <source>
        <dbReference type="EMBL" id="CAB4735553.1"/>
    </source>
</evidence>
<evidence type="ECO:0000256" key="8">
    <source>
        <dbReference type="ARBA" id="ARBA00023268"/>
    </source>
</evidence>
<keyword evidence="2" id="KW-0645">Protease</keyword>
<feature type="domain" description="Glycosyl transferase family 51" evidence="15">
    <location>
        <begin position="81"/>
        <end position="255"/>
    </location>
</feature>
<keyword evidence="13" id="KW-0812">Transmembrane</keyword>